<protein>
    <submittedName>
        <fullName evidence="1">Uncharacterized protein</fullName>
    </submittedName>
</protein>
<keyword evidence="2" id="KW-1185">Reference proteome</keyword>
<gene>
    <name evidence="1" type="ORF">A6R68_06326</name>
</gene>
<dbReference type="EMBL" id="LZPO01097102">
    <property type="protein sequence ID" value="OBS65139.1"/>
    <property type="molecule type" value="Genomic_DNA"/>
</dbReference>
<comment type="caution">
    <text evidence="1">The sequence shown here is derived from an EMBL/GenBank/DDBJ whole genome shotgun (WGS) entry which is preliminary data.</text>
</comment>
<evidence type="ECO:0000313" key="2">
    <source>
        <dbReference type="Proteomes" id="UP000092124"/>
    </source>
</evidence>
<accession>A0A1A6GH02</accession>
<name>A0A1A6GH02_NEOLE</name>
<reference evidence="1 2" key="1">
    <citation type="submission" date="2016-06" db="EMBL/GenBank/DDBJ databases">
        <title>The Draft Genome Sequence and Annotation of the Desert Woodrat Neotoma lepida.</title>
        <authorList>
            <person name="Campbell M."/>
            <person name="Oakeson K.F."/>
            <person name="Yandell M."/>
            <person name="Halpert J.R."/>
            <person name="Dearing D."/>
        </authorList>
    </citation>
    <scope>NUCLEOTIDE SEQUENCE [LARGE SCALE GENOMIC DNA]</scope>
    <source>
        <strain evidence="1">417</strain>
        <tissue evidence="1">Liver</tissue>
    </source>
</reference>
<dbReference type="Proteomes" id="UP000092124">
    <property type="component" value="Unassembled WGS sequence"/>
</dbReference>
<evidence type="ECO:0000313" key="1">
    <source>
        <dbReference type="EMBL" id="OBS65139.1"/>
    </source>
</evidence>
<organism evidence="1 2">
    <name type="scientific">Neotoma lepida</name>
    <name type="common">Desert woodrat</name>
    <dbReference type="NCBI Taxonomy" id="56216"/>
    <lineage>
        <taxon>Eukaryota</taxon>
        <taxon>Metazoa</taxon>
        <taxon>Chordata</taxon>
        <taxon>Craniata</taxon>
        <taxon>Vertebrata</taxon>
        <taxon>Euteleostomi</taxon>
        <taxon>Mammalia</taxon>
        <taxon>Eutheria</taxon>
        <taxon>Euarchontoglires</taxon>
        <taxon>Glires</taxon>
        <taxon>Rodentia</taxon>
        <taxon>Myomorpha</taxon>
        <taxon>Muroidea</taxon>
        <taxon>Cricetidae</taxon>
        <taxon>Neotominae</taxon>
        <taxon>Neotoma</taxon>
    </lineage>
</organism>
<proteinExistence type="predicted"/>
<sequence>MVGRPGIQSQLTAHSVLYQLLLKEREQGPHKATPLPICYCAHHGRMLSTMESFSDLLKACHSQHPRAETQT</sequence>
<dbReference type="AlphaFoldDB" id="A0A1A6GH02"/>